<evidence type="ECO:0000259" key="1">
    <source>
        <dbReference type="Pfam" id="PF13460"/>
    </source>
</evidence>
<proteinExistence type="predicted"/>
<dbReference type="SUPFAM" id="SSF51735">
    <property type="entry name" value="NAD(P)-binding Rossmann-fold domains"/>
    <property type="match status" value="1"/>
</dbReference>
<reference evidence="2 3" key="1">
    <citation type="submission" date="2019-11" db="EMBL/GenBank/DDBJ databases">
        <title>Lactobacillus sp. nov. CRM56-3, isolated from fermented tea leaves.</title>
        <authorList>
            <person name="Phuengjayaem S."/>
            <person name="Tanasupawat S."/>
        </authorList>
    </citation>
    <scope>NUCLEOTIDE SEQUENCE [LARGE SCALE GENOMIC DNA]</scope>
    <source>
        <strain evidence="2 3">CRM56-3</strain>
    </source>
</reference>
<keyword evidence="3" id="KW-1185">Reference proteome</keyword>
<dbReference type="PANTHER" id="PTHR43355">
    <property type="entry name" value="FLAVIN REDUCTASE (NADPH)"/>
    <property type="match status" value="1"/>
</dbReference>
<gene>
    <name evidence="2" type="ORF">GM612_01800</name>
</gene>
<feature type="domain" description="NAD(P)-binding" evidence="1">
    <location>
        <begin position="7"/>
        <end position="199"/>
    </location>
</feature>
<evidence type="ECO:0000313" key="3">
    <source>
        <dbReference type="Proteomes" id="UP000466388"/>
    </source>
</evidence>
<dbReference type="PANTHER" id="PTHR43355:SF2">
    <property type="entry name" value="FLAVIN REDUCTASE (NADPH)"/>
    <property type="match status" value="1"/>
</dbReference>
<dbReference type="InterPro" id="IPR051606">
    <property type="entry name" value="Polyketide_Oxido-like"/>
</dbReference>
<dbReference type="RefSeq" id="WP_155430682.1">
    <property type="nucleotide sequence ID" value="NZ_WNJO01000002.1"/>
</dbReference>
<organism evidence="2 3">
    <name type="scientific">Secundilactobacillus folii</name>
    <dbReference type="NCBI Taxonomy" id="2678357"/>
    <lineage>
        <taxon>Bacteria</taxon>
        <taxon>Bacillati</taxon>
        <taxon>Bacillota</taxon>
        <taxon>Bacilli</taxon>
        <taxon>Lactobacillales</taxon>
        <taxon>Lactobacillaceae</taxon>
        <taxon>Secundilactobacillus</taxon>
    </lineage>
</organism>
<dbReference type="Pfam" id="PF13460">
    <property type="entry name" value="NAD_binding_10"/>
    <property type="match status" value="1"/>
</dbReference>
<accession>A0A7X2XUV3</accession>
<dbReference type="AlphaFoldDB" id="A0A7X2XUV3"/>
<protein>
    <submittedName>
        <fullName evidence="2">NAD(P)H-binding protein</fullName>
    </submittedName>
</protein>
<dbReference type="EMBL" id="WNJO01000002">
    <property type="protein sequence ID" value="MTV81388.1"/>
    <property type="molecule type" value="Genomic_DNA"/>
</dbReference>
<dbReference type="Gene3D" id="3.40.50.720">
    <property type="entry name" value="NAD(P)-binding Rossmann-like Domain"/>
    <property type="match status" value="1"/>
</dbReference>
<evidence type="ECO:0000313" key="2">
    <source>
        <dbReference type="EMBL" id="MTV81388.1"/>
    </source>
</evidence>
<dbReference type="InterPro" id="IPR016040">
    <property type="entry name" value="NAD(P)-bd_dom"/>
</dbReference>
<dbReference type="InterPro" id="IPR036291">
    <property type="entry name" value="NAD(P)-bd_dom_sf"/>
</dbReference>
<name>A0A7X2XUV3_9LACO</name>
<comment type="caution">
    <text evidence="2">The sequence shown here is derived from an EMBL/GenBank/DDBJ whole genome shotgun (WGS) entry which is preliminary data.</text>
</comment>
<dbReference type="GO" id="GO:0016646">
    <property type="term" value="F:oxidoreductase activity, acting on the CH-NH group of donors, NAD or NADP as acceptor"/>
    <property type="evidence" value="ECO:0007669"/>
    <property type="project" value="TreeGrafter"/>
</dbReference>
<dbReference type="Proteomes" id="UP000466388">
    <property type="component" value="Unassembled WGS sequence"/>
</dbReference>
<sequence length="211" mass="23087">MKIAIIGATGQVGQGATREAVSRGHEVSAIVRHGQKAKELFGDTVSVVERDAMSLTRADLAKYDVIVDAFASDKAYQHLDLATHLVDFFREDDSTRLVFVIGASILKTDNGETMLAATLAQYANEPWIAAPIQQDHEYQYLQWIENVNWTIITPSTDFAEGAKGAYKVGGDHVITSAAGKTEVTFDTFAAAMIDEIEQPKHVRQQFSVVNA</sequence>